<comment type="caution">
    <text evidence="2">The sequence shown here is derived from an EMBL/GenBank/DDBJ whole genome shotgun (WGS) entry which is preliminary data.</text>
</comment>
<reference evidence="2 3" key="1">
    <citation type="journal article" date="2007" name="Nature">
        <title>Light stimulates growth of proteorhodopsin-containing marine Flavobacteria.</title>
        <authorList>
            <person name="Gomez-Consarnau L."/>
            <person name="Gonzalez J.M."/>
            <person name="Coll-Llado M."/>
            <person name="Gourdon P."/>
            <person name="Pascher T."/>
            <person name="Neutze R."/>
            <person name="Pedros-Alio C."/>
            <person name="Pinhassi J."/>
        </authorList>
    </citation>
    <scope>NUCLEOTIDE SEQUENCE [LARGE SCALE GENOMIC DNA]</scope>
    <source>
        <strain evidence="2 3">MED217</strain>
    </source>
</reference>
<dbReference type="Pfam" id="PF21906">
    <property type="entry name" value="WHD_NrtR"/>
    <property type="match status" value="1"/>
</dbReference>
<dbReference type="InterPro" id="IPR036388">
    <property type="entry name" value="WH-like_DNA-bd_sf"/>
</dbReference>
<dbReference type="Pfam" id="PF00293">
    <property type="entry name" value="NUDIX"/>
    <property type="match status" value="1"/>
</dbReference>
<dbReference type="SUPFAM" id="SSF55811">
    <property type="entry name" value="Nudix"/>
    <property type="match status" value="1"/>
</dbReference>
<protein>
    <recommendedName>
        <fullName evidence="1">Nudix hydrolase domain-containing protein</fullName>
    </recommendedName>
</protein>
<dbReference type="Proteomes" id="UP000001601">
    <property type="component" value="Unassembled WGS sequence"/>
</dbReference>
<dbReference type="HOGENOM" id="CLU_037162_3_1_10"/>
<feature type="domain" description="Nudix hydrolase" evidence="1">
    <location>
        <begin position="15"/>
        <end position="165"/>
    </location>
</feature>
<dbReference type="eggNOG" id="COG1051">
    <property type="taxonomic scope" value="Bacteria"/>
</dbReference>
<dbReference type="PROSITE" id="PS51462">
    <property type="entry name" value="NUDIX"/>
    <property type="match status" value="1"/>
</dbReference>
<evidence type="ECO:0000313" key="2">
    <source>
        <dbReference type="EMBL" id="EAQ50906.1"/>
    </source>
</evidence>
<keyword evidence="3" id="KW-1185">Reference proteome</keyword>
<dbReference type="CDD" id="cd18873">
    <property type="entry name" value="NUDIX_NadM_like"/>
    <property type="match status" value="1"/>
</dbReference>
<dbReference type="InterPro" id="IPR054105">
    <property type="entry name" value="WHD_NrtR"/>
</dbReference>
<dbReference type="SUPFAM" id="SSF46785">
    <property type="entry name" value="Winged helix' DNA-binding domain"/>
    <property type="match status" value="1"/>
</dbReference>
<dbReference type="STRING" id="398720.MED217_15225"/>
<name>A3XG42_LEEBM</name>
<dbReference type="RefSeq" id="WP_009781389.1">
    <property type="nucleotide sequence ID" value="NZ_CH672395.1"/>
</dbReference>
<gene>
    <name evidence="2" type="ORF">MED217_15225</name>
</gene>
<dbReference type="Gene3D" id="3.90.79.10">
    <property type="entry name" value="Nucleoside Triphosphate Pyrophosphohydrolase"/>
    <property type="match status" value="1"/>
</dbReference>
<dbReference type="AlphaFoldDB" id="A3XG42"/>
<accession>A3XG42</accession>
<sequence length="235" mass="27777">MNYEQFLSEGHKHFIPHLSTDLVIIAYHEDKLKCLLLRIADEWMLPGGFIGMEESVDTAVERVLRSRTGLTDPYLRFLSVFGDGSRAFGDVWKAHFERGQVKWNPDYWINKRFVTLTYYSLVNYEETQPAIQDFDEEFGWFAFDKLPKITMDHEAILHKARQTLKEEVGLEHLSYNLLPEKFTMPQLHQLHQHILEENIDRSRFQKKMLASGLFKRLPKLKKDTPGRNPYLYTKI</sequence>
<proteinExistence type="predicted"/>
<dbReference type="InterPro" id="IPR000086">
    <property type="entry name" value="NUDIX_hydrolase_dom"/>
</dbReference>
<dbReference type="InterPro" id="IPR015797">
    <property type="entry name" value="NUDIX_hydrolase-like_dom_sf"/>
</dbReference>
<dbReference type="OrthoDB" id="9786141at2"/>
<dbReference type="PANTHER" id="PTHR43736:SF4">
    <property type="entry name" value="SLR1690 PROTEIN"/>
    <property type="match status" value="1"/>
</dbReference>
<evidence type="ECO:0000313" key="3">
    <source>
        <dbReference type="Proteomes" id="UP000001601"/>
    </source>
</evidence>
<evidence type="ECO:0000259" key="1">
    <source>
        <dbReference type="PROSITE" id="PS51462"/>
    </source>
</evidence>
<dbReference type="InterPro" id="IPR036390">
    <property type="entry name" value="WH_DNA-bd_sf"/>
</dbReference>
<organism evidence="2 3">
    <name type="scientific">Leeuwenhoekiella blandensis (strain CECT 7118 / CCUG 51940 / KCTC 22103 / MED217)</name>
    <name type="common">Flavobacterium sp. (strain MED217)</name>
    <dbReference type="NCBI Taxonomy" id="398720"/>
    <lineage>
        <taxon>Bacteria</taxon>
        <taxon>Pseudomonadati</taxon>
        <taxon>Bacteroidota</taxon>
        <taxon>Flavobacteriia</taxon>
        <taxon>Flavobacteriales</taxon>
        <taxon>Flavobacteriaceae</taxon>
        <taxon>Leeuwenhoekiella</taxon>
    </lineage>
</organism>
<dbReference type="EMBL" id="AANC01000001">
    <property type="protein sequence ID" value="EAQ50906.1"/>
    <property type="molecule type" value="Genomic_DNA"/>
</dbReference>
<dbReference type="Gene3D" id="1.10.10.10">
    <property type="entry name" value="Winged helix-like DNA-binding domain superfamily/Winged helix DNA-binding domain"/>
    <property type="match status" value="1"/>
</dbReference>
<dbReference type="PANTHER" id="PTHR43736">
    <property type="entry name" value="ADP-RIBOSE PYROPHOSPHATASE"/>
    <property type="match status" value="1"/>
</dbReference>